<dbReference type="EMBL" id="SIHJ01000005">
    <property type="protein sequence ID" value="TWT30355.1"/>
    <property type="molecule type" value="Genomic_DNA"/>
</dbReference>
<dbReference type="Gene3D" id="1.25.10.10">
    <property type="entry name" value="Leucine-rich Repeat Variant"/>
    <property type="match status" value="1"/>
</dbReference>
<gene>
    <name evidence="2" type="ORF">KOR34_49140</name>
</gene>
<feature type="signal peptide" evidence="1">
    <location>
        <begin position="1"/>
        <end position="25"/>
    </location>
</feature>
<dbReference type="InterPro" id="IPR011989">
    <property type="entry name" value="ARM-like"/>
</dbReference>
<accession>A0A5C5UY31</accession>
<keyword evidence="1" id="KW-0732">Signal</keyword>
<dbReference type="InterPro" id="IPR016024">
    <property type="entry name" value="ARM-type_fold"/>
</dbReference>
<evidence type="ECO:0000313" key="3">
    <source>
        <dbReference type="Proteomes" id="UP000316714"/>
    </source>
</evidence>
<feature type="chain" id="PRO_5022895348" description="PBS lyase HEAT-like repeat protein" evidence="1">
    <location>
        <begin position="26"/>
        <end position="400"/>
    </location>
</feature>
<name>A0A5C5UY31_9BACT</name>
<evidence type="ECO:0000256" key="1">
    <source>
        <dbReference type="SAM" id="SignalP"/>
    </source>
</evidence>
<evidence type="ECO:0008006" key="4">
    <source>
        <dbReference type="Google" id="ProtNLM"/>
    </source>
</evidence>
<evidence type="ECO:0000313" key="2">
    <source>
        <dbReference type="EMBL" id="TWT30355.1"/>
    </source>
</evidence>
<organism evidence="2 3">
    <name type="scientific">Posidoniimonas corsicana</name>
    <dbReference type="NCBI Taxonomy" id="1938618"/>
    <lineage>
        <taxon>Bacteria</taxon>
        <taxon>Pseudomonadati</taxon>
        <taxon>Planctomycetota</taxon>
        <taxon>Planctomycetia</taxon>
        <taxon>Pirellulales</taxon>
        <taxon>Lacipirellulaceae</taxon>
        <taxon>Posidoniimonas</taxon>
    </lineage>
</organism>
<reference evidence="2 3" key="1">
    <citation type="submission" date="2019-02" db="EMBL/GenBank/DDBJ databases">
        <title>Deep-cultivation of Planctomycetes and their phenomic and genomic characterization uncovers novel biology.</title>
        <authorList>
            <person name="Wiegand S."/>
            <person name="Jogler M."/>
            <person name="Boedeker C."/>
            <person name="Pinto D."/>
            <person name="Vollmers J."/>
            <person name="Rivas-Marin E."/>
            <person name="Kohn T."/>
            <person name="Peeters S.H."/>
            <person name="Heuer A."/>
            <person name="Rast P."/>
            <person name="Oberbeckmann S."/>
            <person name="Bunk B."/>
            <person name="Jeske O."/>
            <person name="Meyerdierks A."/>
            <person name="Storesund J.E."/>
            <person name="Kallscheuer N."/>
            <person name="Luecker S."/>
            <person name="Lage O.M."/>
            <person name="Pohl T."/>
            <person name="Merkel B.J."/>
            <person name="Hornburger P."/>
            <person name="Mueller R.-W."/>
            <person name="Bruemmer F."/>
            <person name="Labrenz M."/>
            <person name="Spormann A.M."/>
            <person name="Op Den Camp H."/>
            <person name="Overmann J."/>
            <person name="Amann R."/>
            <person name="Jetten M.S.M."/>
            <person name="Mascher T."/>
            <person name="Medema M.H."/>
            <person name="Devos D.P."/>
            <person name="Kaster A.-K."/>
            <person name="Ovreas L."/>
            <person name="Rohde M."/>
            <person name="Galperin M.Y."/>
            <person name="Jogler C."/>
        </authorList>
    </citation>
    <scope>NUCLEOTIDE SEQUENCE [LARGE SCALE GENOMIC DNA]</scope>
    <source>
        <strain evidence="2 3">KOR34</strain>
    </source>
</reference>
<sequence precursor="true">MHALPSARLTFAVLALAWLPTAARADVVELESGGRIEGTIDDQNQDRGKIVVSLANGGRVTLNRSDVRRTVPRSAEGEKYHRRAATVPDTAEANWELAEWCRTNRLTAEADAHTARVIELDPNHTEARRKLGYSRHRGKWMTRDELMASRGMFRYEGSFRTRQEIELLERSKRGTEAAVNWRKQLARWRRDLGSSKPQESMAAADKFKGLRDPAAAGALVRMLESETNLDVQDLLIATAARIEHPATVQALATLSLNSPRHEVRQQCLEHLVEARRPGLAEIYTKALKSKQNQIVNRAGNALRALGSQETLGALITALITTHEFKMGVDTPQDTYSMDSRGGFSFGGGKAPVKKVQLKNPDVRTALVELTGENFGFDKKAWRRWLANRTTTNVVDLRRDL</sequence>
<dbReference type="AlphaFoldDB" id="A0A5C5UY31"/>
<protein>
    <recommendedName>
        <fullName evidence="4">PBS lyase HEAT-like repeat protein</fullName>
    </recommendedName>
</protein>
<keyword evidence="3" id="KW-1185">Reference proteome</keyword>
<dbReference type="SUPFAM" id="SSF48371">
    <property type="entry name" value="ARM repeat"/>
    <property type="match status" value="1"/>
</dbReference>
<dbReference type="Proteomes" id="UP000316714">
    <property type="component" value="Unassembled WGS sequence"/>
</dbReference>
<comment type="caution">
    <text evidence="2">The sequence shown here is derived from an EMBL/GenBank/DDBJ whole genome shotgun (WGS) entry which is preliminary data.</text>
</comment>
<proteinExistence type="predicted"/>